<dbReference type="InterPro" id="IPR041413">
    <property type="entry name" value="MLTR_LBD"/>
</dbReference>
<dbReference type="Gene3D" id="3.30.450.180">
    <property type="match status" value="1"/>
</dbReference>
<dbReference type="InterPro" id="IPR010982">
    <property type="entry name" value="Lambda_DNA-bd_dom_sf"/>
</dbReference>
<reference evidence="2 3" key="1">
    <citation type="journal article" date="2010" name="J. Bacteriol.">
        <title>Biochemical characterization of a novel indole prenyltransferase from Streptomyces sp. SN-593.</title>
        <authorList>
            <person name="Takahashi S."/>
            <person name="Takagi H."/>
            <person name="Toyoda A."/>
            <person name="Uramoto M."/>
            <person name="Nogawa T."/>
            <person name="Ueki M."/>
            <person name="Sakaki Y."/>
            <person name="Osada H."/>
        </authorList>
    </citation>
    <scope>NUCLEOTIDE SEQUENCE [LARGE SCALE GENOMIC DNA]</scope>
    <source>
        <strain evidence="2 3">SN-593</strain>
    </source>
</reference>
<dbReference type="PANTHER" id="PTHR35010">
    <property type="entry name" value="BLL4672 PROTEIN-RELATED"/>
    <property type="match status" value="1"/>
</dbReference>
<dbReference type="EMBL" id="AP018365">
    <property type="protein sequence ID" value="BBB01168.1"/>
    <property type="molecule type" value="Genomic_DNA"/>
</dbReference>
<gene>
    <name evidence="2" type="ORF">RVR_8442</name>
</gene>
<organism evidence="2 3">
    <name type="scientific">Actinacidiphila reveromycinica</name>
    <dbReference type="NCBI Taxonomy" id="659352"/>
    <lineage>
        <taxon>Bacteria</taxon>
        <taxon>Bacillati</taxon>
        <taxon>Actinomycetota</taxon>
        <taxon>Actinomycetes</taxon>
        <taxon>Kitasatosporales</taxon>
        <taxon>Streptomycetaceae</taxon>
        <taxon>Actinacidiphila</taxon>
    </lineage>
</organism>
<dbReference type="PROSITE" id="PS50943">
    <property type="entry name" value="HTH_CROC1"/>
    <property type="match status" value="1"/>
</dbReference>
<keyword evidence="2" id="KW-0238">DNA-binding</keyword>
<dbReference type="KEGG" id="arev:RVR_8442"/>
<dbReference type="Pfam" id="PF17765">
    <property type="entry name" value="MLTR_LBD"/>
    <property type="match status" value="1"/>
</dbReference>
<reference evidence="2 3" key="2">
    <citation type="journal article" date="2011" name="J. Antibiot.">
        <title>Furaquinocins I and J: novel polyketide isoprenoid hybrid compounds from Streptomyces reveromyceticus SN-593.</title>
        <authorList>
            <person name="Panthee S."/>
            <person name="Takahashi S."/>
            <person name="Takagi H."/>
            <person name="Nogawa T."/>
            <person name="Oowada E."/>
            <person name="Uramoto M."/>
            <person name="Osada H."/>
        </authorList>
    </citation>
    <scope>NUCLEOTIDE SEQUENCE [LARGE SCALE GENOMIC DNA]</scope>
    <source>
        <strain evidence="2 3">SN-593</strain>
    </source>
</reference>
<protein>
    <submittedName>
        <fullName evidence="2">Putative DNA-binding protein</fullName>
    </submittedName>
</protein>
<dbReference type="GO" id="GO:0003677">
    <property type="term" value="F:DNA binding"/>
    <property type="evidence" value="ECO:0007669"/>
    <property type="project" value="UniProtKB-KW"/>
</dbReference>
<sequence length="288" mass="32289">MTSDSDSRALGAFLKARRAQLTPRECGLPEADSGRRVAGLRREEVAGLAAISVDYYTRLEQGRVRASVPVLSTLARALRLDEDQQRYLYELAGRADARPRRRRPAERVRPPMRRLLDQLTQSPALVLGKRLDVLAWNPAAVALYTDFAALPANRRNYLRLVFTHPEVRRLHRNWDHDAREAVAALRMEAAADPDDPELAQLVGELSLQDPDFLTWWAEHRVNSASYGTKHYRHRLVGDLTLDCDTWAGPDGSGQRLMILTAEPGSPSHDALRILASWHAGQPAADRAE</sequence>
<evidence type="ECO:0000313" key="2">
    <source>
        <dbReference type="EMBL" id="BBB01168.1"/>
    </source>
</evidence>
<evidence type="ECO:0000259" key="1">
    <source>
        <dbReference type="PROSITE" id="PS50943"/>
    </source>
</evidence>
<keyword evidence="3" id="KW-1185">Reference proteome</keyword>
<dbReference type="AlphaFoldDB" id="A0A7U3UYM6"/>
<feature type="domain" description="HTH cro/C1-type" evidence="1">
    <location>
        <begin position="35"/>
        <end position="85"/>
    </location>
</feature>
<dbReference type="Gene3D" id="1.10.260.40">
    <property type="entry name" value="lambda repressor-like DNA-binding domains"/>
    <property type="match status" value="1"/>
</dbReference>
<dbReference type="SMART" id="SM00530">
    <property type="entry name" value="HTH_XRE"/>
    <property type="match status" value="1"/>
</dbReference>
<dbReference type="Pfam" id="PF13560">
    <property type="entry name" value="HTH_31"/>
    <property type="match status" value="1"/>
</dbReference>
<accession>A0A7U3UYM6</accession>
<dbReference type="Proteomes" id="UP000595703">
    <property type="component" value="Chromosome"/>
</dbReference>
<dbReference type="SUPFAM" id="SSF47413">
    <property type="entry name" value="lambda repressor-like DNA-binding domains"/>
    <property type="match status" value="1"/>
</dbReference>
<reference evidence="2 3" key="3">
    <citation type="journal article" date="2011" name="Nat. Chem. Biol.">
        <title>Reveromycin A biosynthesis uses RevG and RevJ for stereospecific spiroacetal formation.</title>
        <authorList>
            <person name="Takahashi S."/>
            <person name="Toyoda A."/>
            <person name="Sekiyama Y."/>
            <person name="Takagi H."/>
            <person name="Nogawa T."/>
            <person name="Uramoto M."/>
            <person name="Suzuki R."/>
            <person name="Koshino H."/>
            <person name="Kumano T."/>
            <person name="Panthee S."/>
            <person name="Dairi T."/>
            <person name="Ishikawa J."/>
            <person name="Ikeda H."/>
            <person name="Sakaki Y."/>
            <person name="Osada H."/>
        </authorList>
    </citation>
    <scope>NUCLEOTIDE SEQUENCE [LARGE SCALE GENOMIC DNA]</scope>
    <source>
        <strain evidence="2 3">SN-593</strain>
    </source>
</reference>
<name>A0A7U3UYM6_9ACTN</name>
<proteinExistence type="predicted"/>
<reference evidence="2 3" key="4">
    <citation type="journal article" date="2020" name="Sci. Rep.">
        <title>beta-carboline chemical signals induce reveromycin production through a LuxR family regulator in Streptomyces sp. SN-593.</title>
        <authorList>
            <person name="Panthee S."/>
            <person name="Kito N."/>
            <person name="Hayashi T."/>
            <person name="Shimizu T."/>
            <person name="Ishikawa J."/>
            <person name="Hamamoto H."/>
            <person name="Osada H."/>
            <person name="Takahashi S."/>
        </authorList>
    </citation>
    <scope>NUCLEOTIDE SEQUENCE [LARGE SCALE GENOMIC DNA]</scope>
    <source>
        <strain evidence="2 3">SN-593</strain>
    </source>
</reference>
<dbReference type="PANTHER" id="PTHR35010:SF2">
    <property type="entry name" value="BLL4672 PROTEIN"/>
    <property type="match status" value="1"/>
</dbReference>
<dbReference type="RefSeq" id="WP_202237102.1">
    <property type="nucleotide sequence ID" value="NZ_AP018365.1"/>
</dbReference>
<dbReference type="InterPro" id="IPR001387">
    <property type="entry name" value="Cro/C1-type_HTH"/>
</dbReference>
<dbReference type="CDD" id="cd00093">
    <property type="entry name" value="HTH_XRE"/>
    <property type="match status" value="1"/>
</dbReference>
<evidence type="ECO:0000313" key="3">
    <source>
        <dbReference type="Proteomes" id="UP000595703"/>
    </source>
</evidence>